<proteinExistence type="predicted"/>
<protein>
    <submittedName>
        <fullName evidence="1">Uncharacterized protein</fullName>
    </submittedName>
</protein>
<name>X0Y7I8_9ZZZZ</name>
<accession>X0Y7I8</accession>
<feature type="non-terminal residue" evidence="1">
    <location>
        <position position="1"/>
    </location>
</feature>
<sequence>AQAANEYAGLIAYLDGQGASFDEIFRELCLHTVSSDSLFTNINPGFKIRAKFMALYKWTKNGGEPEFQERKDLALHFIYGGLLESYLSGLGYIAAYEKEKRDARKPGNYFDLDDMAATMIGARWASLAGRGFWAGARWVKPWASRIKTLDKSIPQLQFGGLPHGQIASSAEVKVVEQFVESALPADSSSKDSSPLI</sequence>
<comment type="caution">
    <text evidence="1">The sequence shown here is derived from an EMBL/GenBank/DDBJ whole genome shotgun (WGS) entry which is preliminary data.</text>
</comment>
<dbReference type="EMBL" id="BARS01055334">
    <property type="protein sequence ID" value="GAG44678.1"/>
    <property type="molecule type" value="Genomic_DNA"/>
</dbReference>
<reference evidence="1" key="1">
    <citation type="journal article" date="2014" name="Front. Microbiol.">
        <title>High frequency of phylogenetically diverse reductive dehalogenase-homologous genes in deep subseafloor sedimentary metagenomes.</title>
        <authorList>
            <person name="Kawai M."/>
            <person name="Futagami T."/>
            <person name="Toyoda A."/>
            <person name="Takaki Y."/>
            <person name="Nishi S."/>
            <person name="Hori S."/>
            <person name="Arai W."/>
            <person name="Tsubouchi T."/>
            <person name="Morono Y."/>
            <person name="Uchiyama I."/>
            <person name="Ito T."/>
            <person name="Fujiyama A."/>
            <person name="Inagaki F."/>
            <person name="Takami H."/>
        </authorList>
    </citation>
    <scope>NUCLEOTIDE SEQUENCE</scope>
    <source>
        <strain evidence="1">Expedition CK06-06</strain>
    </source>
</reference>
<gene>
    <name evidence="1" type="ORF">S01H1_81719</name>
</gene>
<dbReference type="AlphaFoldDB" id="X0Y7I8"/>
<evidence type="ECO:0000313" key="1">
    <source>
        <dbReference type="EMBL" id="GAG44678.1"/>
    </source>
</evidence>
<organism evidence="1">
    <name type="scientific">marine sediment metagenome</name>
    <dbReference type="NCBI Taxonomy" id="412755"/>
    <lineage>
        <taxon>unclassified sequences</taxon>
        <taxon>metagenomes</taxon>
        <taxon>ecological metagenomes</taxon>
    </lineage>
</organism>